<dbReference type="InterPro" id="IPR025777">
    <property type="entry name" value="GMPS_ATP_PPase_dom"/>
</dbReference>
<keyword evidence="5 9" id="KW-0332">GMP biosynthesis</keyword>
<dbReference type="GO" id="GO:0005524">
    <property type="term" value="F:ATP binding"/>
    <property type="evidence" value="ECO:0007669"/>
    <property type="project" value="UniProtKB-UniRule"/>
</dbReference>
<comment type="function">
    <text evidence="1 9">Catalyzes the synthesis of GMP from XMP.</text>
</comment>
<dbReference type="FunFam" id="3.40.50.620:FF:000001">
    <property type="entry name" value="GMP synthase [glutamine-hydrolyzing]"/>
    <property type="match status" value="1"/>
</dbReference>
<dbReference type="Pfam" id="PF00958">
    <property type="entry name" value="GMP_synt_C"/>
    <property type="match status" value="1"/>
</dbReference>
<evidence type="ECO:0000256" key="10">
    <source>
        <dbReference type="PROSITE-ProRule" id="PRU00886"/>
    </source>
</evidence>
<dbReference type="InterPro" id="IPR022955">
    <property type="entry name" value="GMP_synthase"/>
</dbReference>
<dbReference type="PANTHER" id="PTHR11922">
    <property type="entry name" value="GMP SYNTHASE-RELATED"/>
    <property type="match status" value="1"/>
</dbReference>
<dbReference type="Gene3D" id="3.30.300.10">
    <property type="match status" value="1"/>
</dbReference>
<proteinExistence type="inferred from homology"/>
<evidence type="ECO:0000259" key="11">
    <source>
        <dbReference type="PROSITE" id="PS51553"/>
    </source>
</evidence>
<dbReference type="PROSITE" id="PS51553">
    <property type="entry name" value="GMPS_ATP_PPASE"/>
    <property type="match status" value="1"/>
</dbReference>
<dbReference type="NCBIfam" id="TIGR00888">
    <property type="entry name" value="guaA_Nterm"/>
    <property type="match status" value="1"/>
</dbReference>
<dbReference type="InterPro" id="IPR001674">
    <property type="entry name" value="GMP_synth_C"/>
</dbReference>
<evidence type="ECO:0000313" key="13">
    <source>
        <dbReference type="Proteomes" id="UP000236173"/>
    </source>
</evidence>
<evidence type="ECO:0000256" key="8">
    <source>
        <dbReference type="ARBA" id="ARBA00022962"/>
    </source>
</evidence>
<dbReference type="InterPro" id="IPR014729">
    <property type="entry name" value="Rossmann-like_a/b/a_fold"/>
</dbReference>
<evidence type="ECO:0000256" key="5">
    <source>
        <dbReference type="ARBA" id="ARBA00022749"/>
    </source>
</evidence>
<gene>
    <name evidence="9 12" type="primary">guaA</name>
    <name evidence="12" type="ORF">HRbin17_00904</name>
</gene>
<dbReference type="SUPFAM" id="SSF52402">
    <property type="entry name" value="Adenine nucleotide alpha hydrolases-like"/>
    <property type="match status" value="1"/>
</dbReference>
<feature type="active site" description="Nucleophile" evidence="9">
    <location>
        <position position="85"/>
    </location>
</feature>
<dbReference type="Pfam" id="PF00117">
    <property type="entry name" value="GATase"/>
    <property type="match status" value="1"/>
</dbReference>
<dbReference type="Gene3D" id="3.40.50.620">
    <property type="entry name" value="HUPs"/>
    <property type="match status" value="1"/>
</dbReference>
<dbReference type="NCBIfam" id="TIGR00884">
    <property type="entry name" value="guaA_Cterm"/>
    <property type="match status" value="1"/>
</dbReference>
<dbReference type="CDD" id="cd01997">
    <property type="entry name" value="GMP_synthase_C"/>
    <property type="match status" value="1"/>
</dbReference>
<dbReference type="InterPro" id="IPR017926">
    <property type="entry name" value="GATASE"/>
</dbReference>
<keyword evidence="4 9" id="KW-0547">Nucleotide-binding</keyword>
<keyword evidence="7 9" id="KW-0067">ATP-binding</keyword>
<dbReference type="HAMAP" id="MF_00344">
    <property type="entry name" value="GMP_synthase"/>
    <property type="match status" value="1"/>
</dbReference>
<dbReference type="PANTHER" id="PTHR11922:SF2">
    <property type="entry name" value="GMP SYNTHASE [GLUTAMINE-HYDROLYZING]"/>
    <property type="match status" value="1"/>
</dbReference>
<keyword evidence="6 9" id="KW-0658">Purine biosynthesis</keyword>
<dbReference type="SUPFAM" id="SSF52317">
    <property type="entry name" value="Class I glutamine amidotransferase-like"/>
    <property type="match status" value="1"/>
</dbReference>
<dbReference type="InterPro" id="IPR004739">
    <property type="entry name" value="GMP_synth_GATase"/>
</dbReference>
<evidence type="ECO:0000256" key="9">
    <source>
        <dbReference type="HAMAP-Rule" id="MF_00344"/>
    </source>
</evidence>
<feature type="active site" evidence="9">
    <location>
        <position position="172"/>
    </location>
</feature>
<feature type="domain" description="GMPS ATP-PPase" evidence="11">
    <location>
        <begin position="199"/>
        <end position="388"/>
    </location>
</feature>
<comment type="subunit">
    <text evidence="9">Homodimer.</text>
</comment>
<dbReference type="UniPathway" id="UPA00189">
    <property type="reaction ID" value="UER00296"/>
</dbReference>
<feature type="active site" evidence="9">
    <location>
        <position position="174"/>
    </location>
</feature>
<evidence type="ECO:0000256" key="3">
    <source>
        <dbReference type="ARBA" id="ARBA00022598"/>
    </source>
</evidence>
<evidence type="ECO:0000256" key="6">
    <source>
        <dbReference type="ARBA" id="ARBA00022755"/>
    </source>
</evidence>
<dbReference type="GO" id="GO:0005829">
    <property type="term" value="C:cytosol"/>
    <property type="evidence" value="ECO:0007669"/>
    <property type="project" value="TreeGrafter"/>
</dbReference>
<evidence type="ECO:0000256" key="7">
    <source>
        <dbReference type="ARBA" id="ARBA00022840"/>
    </source>
</evidence>
<evidence type="ECO:0000256" key="1">
    <source>
        <dbReference type="ARBA" id="ARBA00002332"/>
    </source>
</evidence>
<comment type="caution">
    <text evidence="12">The sequence shown here is derived from an EMBL/GenBank/DDBJ whole genome shotgun (WGS) entry which is preliminary data.</text>
</comment>
<dbReference type="GO" id="GO:0003921">
    <property type="term" value="F:GMP synthase activity"/>
    <property type="evidence" value="ECO:0007669"/>
    <property type="project" value="InterPro"/>
</dbReference>
<dbReference type="PRINTS" id="PR00099">
    <property type="entry name" value="CPSGATASE"/>
</dbReference>
<dbReference type="PROSITE" id="PS51273">
    <property type="entry name" value="GATASE_TYPE_1"/>
    <property type="match status" value="1"/>
</dbReference>
<accession>A0A2H5XB32</accession>
<dbReference type="CDD" id="cd01742">
    <property type="entry name" value="GATase1_GMP_Synthase"/>
    <property type="match status" value="1"/>
</dbReference>
<dbReference type="FunFam" id="3.30.300.10:FF:000002">
    <property type="entry name" value="GMP synthase [glutamine-hydrolyzing]"/>
    <property type="match status" value="1"/>
</dbReference>
<comment type="catalytic activity">
    <reaction evidence="9">
        <text>XMP + L-glutamine + ATP + H2O = GMP + L-glutamate + AMP + diphosphate + 2 H(+)</text>
        <dbReference type="Rhea" id="RHEA:11680"/>
        <dbReference type="ChEBI" id="CHEBI:15377"/>
        <dbReference type="ChEBI" id="CHEBI:15378"/>
        <dbReference type="ChEBI" id="CHEBI:29985"/>
        <dbReference type="ChEBI" id="CHEBI:30616"/>
        <dbReference type="ChEBI" id="CHEBI:33019"/>
        <dbReference type="ChEBI" id="CHEBI:57464"/>
        <dbReference type="ChEBI" id="CHEBI:58115"/>
        <dbReference type="ChEBI" id="CHEBI:58359"/>
        <dbReference type="ChEBI" id="CHEBI:456215"/>
        <dbReference type="EC" id="6.3.5.2"/>
    </reaction>
</comment>
<name>A0A2H5XB32_9BACT</name>
<dbReference type="SUPFAM" id="SSF54810">
    <property type="entry name" value="GMP synthetase C-terminal dimerisation domain"/>
    <property type="match status" value="1"/>
</dbReference>
<organism evidence="12 13">
    <name type="scientific">Candidatus Fervidibacter japonicus</name>
    <dbReference type="NCBI Taxonomy" id="2035412"/>
    <lineage>
        <taxon>Bacteria</taxon>
        <taxon>Candidatus Fervidibacterota</taxon>
        <taxon>Candidatus Fervidibacter</taxon>
    </lineage>
</organism>
<dbReference type="InterPro" id="IPR029062">
    <property type="entry name" value="Class_I_gatase-like"/>
</dbReference>
<dbReference type="EMBL" id="BEHT01000010">
    <property type="protein sequence ID" value="GBC98392.1"/>
    <property type="molecule type" value="Genomic_DNA"/>
</dbReference>
<dbReference type="AlphaFoldDB" id="A0A2H5XB32"/>
<protein>
    <recommendedName>
        <fullName evidence="9">GMP synthase [glutamine-hydrolyzing]</fullName>
        <ecNumber evidence="9">6.3.5.2</ecNumber>
    </recommendedName>
    <alternativeName>
        <fullName evidence="9">GMP synthetase</fullName>
    </alternativeName>
    <alternativeName>
        <fullName evidence="9">Glutamine amidotransferase</fullName>
    </alternativeName>
</protein>
<keyword evidence="3 9" id="KW-0436">Ligase</keyword>
<dbReference type="FunFam" id="3.40.50.880:FF:000001">
    <property type="entry name" value="GMP synthase [glutamine-hydrolyzing]"/>
    <property type="match status" value="1"/>
</dbReference>
<sequence length="513" mass="57442">MHRHPKDLIVVLDFGAQYGQLIARRVRECRVYSELLPCDTPLDKLLALRPKGVILSGGQASVYDADALTYDPRLFESGIPILGICYGAQLMAHLLGGKVVPAAKPEYGRTELRVLDDSDLFAGLNPQLICWMSHSDVIVEPPPGFKVTARTANTPVAAMSDPQRKLFAVLFHPEVSHTPWGIEIIRNFVLRWCGCAPTWTPQNFIDATVKSIRQQVGKDRVLCALSGGVDSATTAALVHRAVGEQLVCIFVNHGFLRKGEAERVLHTFRELLNVNLIYVDASQRFLARLRNVTDPEEKRKVIGEEFVRVFEEEAGKLGHIRFLAQGTLYPDVIESGTRHAARIKTHHNVGGLPADMQFELLEPLRFLFKDEVREVAEALGLPPEIAWRHPFPGPGLAIRILGEVTEERLHMVREADDIVMEEIRRAGLYRHIWQAFAVLLPIRSTGVKGDRRTYGYTVAVRAVTSEDGMTADWARLPAEVLERIANRICSEVPNINRVVYDITSKPPATIEWE</sequence>
<keyword evidence="8 9" id="KW-0315">Glutamine amidotransferase</keyword>
<dbReference type="Proteomes" id="UP000236173">
    <property type="component" value="Unassembled WGS sequence"/>
</dbReference>
<evidence type="ECO:0000256" key="4">
    <source>
        <dbReference type="ARBA" id="ARBA00022741"/>
    </source>
</evidence>
<dbReference type="EC" id="6.3.5.2" evidence="9"/>
<comment type="pathway">
    <text evidence="2 9">Purine metabolism; GMP biosynthesis; GMP from XMP (L-Gln route): step 1/1.</text>
</comment>
<reference evidence="13" key="1">
    <citation type="submission" date="2017-09" db="EMBL/GenBank/DDBJ databases">
        <title>Metaegenomics of thermophilic ammonia-oxidizing enrichment culture.</title>
        <authorList>
            <person name="Kato S."/>
            <person name="Suzuki K."/>
        </authorList>
    </citation>
    <scope>NUCLEOTIDE SEQUENCE [LARGE SCALE GENOMIC DNA]</scope>
</reference>
<dbReference type="NCBIfam" id="NF000848">
    <property type="entry name" value="PRK00074.1"/>
    <property type="match status" value="1"/>
</dbReference>
<feature type="binding site" evidence="10">
    <location>
        <begin position="226"/>
        <end position="232"/>
    </location>
    <ligand>
        <name>ATP</name>
        <dbReference type="ChEBI" id="CHEBI:30616"/>
    </ligand>
</feature>
<evidence type="ECO:0000313" key="12">
    <source>
        <dbReference type="EMBL" id="GBC98392.1"/>
    </source>
</evidence>
<dbReference type="Gene3D" id="3.40.50.880">
    <property type="match status" value="1"/>
</dbReference>
<evidence type="ECO:0000256" key="2">
    <source>
        <dbReference type="ARBA" id="ARBA00005153"/>
    </source>
</evidence>